<accession>A0A8R1EG99</accession>
<reference evidence="2" key="1">
    <citation type="submission" date="2010-08" db="EMBL/GenBank/DDBJ databases">
        <authorList>
            <consortium name="Caenorhabditis japonica Sequencing Consortium"/>
            <person name="Wilson R.K."/>
        </authorList>
    </citation>
    <scope>NUCLEOTIDE SEQUENCE [LARGE SCALE GENOMIC DNA]</scope>
    <source>
        <strain evidence="2">DF5081</strain>
    </source>
</reference>
<proteinExistence type="predicted"/>
<evidence type="ECO:0000313" key="1">
    <source>
        <dbReference type="EnsemblMetazoa" id="CJA35204.1"/>
    </source>
</evidence>
<keyword evidence="2" id="KW-1185">Reference proteome</keyword>
<dbReference type="EnsemblMetazoa" id="CJA35204.1">
    <property type="protein sequence ID" value="CJA35204.1"/>
    <property type="gene ID" value="WBGene00211051"/>
</dbReference>
<name>A0A8R1EG99_CAEJA</name>
<organism evidence="1 2">
    <name type="scientific">Caenorhabditis japonica</name>
    <dbReference type="NCBI Taxonomy" id="281687"/>
    <lineage>
        <taxon>Eukaryota</taxon>
        <taxon>Metazoa</taxon>
        <taxon>Ecdysozoa</taxon>
        <taxon>Nematoda</taxon>
        <taxon>Chromadorea</taxon>
        <taxon>Rhabditida</taxon>
        <taxon>Rhabditina</taxon>
        <taxon>Rhabditomorpha</taxon>
        <taxon>Rhabditoidea</taxon>
        <taxon>Rhabditidae</taxon>
        <taxon>Peloderinae</taxon>
        <taxon>Caenorhabditis</taxon>
    </lineage>
</organism>
<sequence>MHAEKGIMSGPIKLMANVKDDFDLRDYLDQLSCRIVVEMLKATMCSEANIVANYSSDTDRFTFRANNEISQVIFVKQNKYTQYFYFPSNNQFSCQAPPDIVWDAILISFVFGEVVYFTKESAINDGYPIRSRNF</sequence>
<evidence type="ECO:0000313" key="2">
    <source>
        <dbReference type="Proteomes" id="UP000005237"/>
    </source>
</evidence>
<dbReference type="Proteomes" id="UP000005237">
    <property type="component" value="Unassembled WGS sequence"/>
</dbReference>
<protein>
    <submittedName>
        <fullName evidence="1">Uncharacterized protein</fullName>
    </submittedName>
</protein>
<dbReference type="AlphaFoldDB" id="A0A8R1EG99"/>
<reference evidence="1" key="2">
    <citation type="submission" date="2022-06" db="UniProtKB">
        <authorList>
            <consortium name="EnsemblMetazoa"/>
        </authorList>
    </citation>
    <scope>IDENTIFICATION</scope>
    <source>
        <strain evidence="1">DF5081</strain>
    </source>
</reference>